<keyword evidence="2" id="KW-1185">Reference proteome</keyword>
<dbReference type="AlphaFoldDB" id="A0A3M7S0W7"/>
<gene>
    <name evidence="1" type="ORF">BpHYR1_004942</name>
</gene>
<accession>A0A3M7S0W7</accession>
<dbReference type="Proteomes" id="UP000276133">
    <property type="component" value="Unassembled WGS sequence"/>
</dbReference>
<name>A0A3M7S0W7_BRAPC</name>
<protein>
    <submittedName>
        <fullName evidence="1">Uncharacterized protein</fullName>
    </submittedName>
</protein>
<organism evidence="1 2">
    <name type="scientific">Brachionus plicatilis</name>
    <name type="common">Marine rotifer</name>
    <name type="synonym">Brachionus muelleri</name>
    <dbReference type="NCBI Taxonomy" id="10195"/>
    <lineage>
        <taxon>Eukaryota</taxon>
        <taxon>Metazoa</taxon>
        <taxon>Spiralia</taxon>
        <taxon>Gnathifera</taxon>
        <taxon>Rotifera</taxon>
        <taxon>Eurotatoria</taxon>
        <taxon>Monogononta</taxon>
        <taxon>Pseudotrocha</taxon>
        <taxon>Ploima</taxon>
        <taxon>Brachionidae</taxon>
        <taxon>Brachionus</taxon>
    </lineage>
</organism>
<evidence type="ECO:0000313" key="2">
    <source>
        <dbReference type="Proteomes" id="UP000276133"/>
    </source>
</evidence>
<comment type="caution">
    <text evidence="1">The sequence shown here is derived from an EMBL/GenBank/DDBJ whole genome shotgun (WGS) entry which is preliminary data.</text>
</comment>
<sequence>MAGQILENREVAGQLTDPSCADRPATKRIKNRIYYILKFWISKNFFLDPFGGRPAGLHTVGRLAAFQLAGHHTVQNSK</sequence>
<reference evidence="1 2" key="1">
    <citation type="journal article" date="2018" name="Sci. Rep.">
        <title>Genomic signatures of local adaptation to the degree of environmental predictability in rotifers.</title>
        <authorList>
            <person name="Franch-Gras L."/>
            <person name="Hahn C."/>
            <person name="Garcia-Roger E.M."/>
            <person name="Carmona M.J."/>
            <person name="Serra M."/>
            <person name="Gomez A."/>
        </authorList>
    </citation>
    <scope>NUCLEOTIDE SEQUENCE [LARGE SCALE GENOMIC DNA]</scope>
    <source>
        <strain evidence="1">HYR1</strain>
    </source>
</reference>
<evidence type="ECO:0000313" key="1">
    <source>
        <dbReference type="EMBL" id="RNA29463.1"/>
    </source>
</evidence>
<proteinExistence type="predicted"/>
<dbReference type="EMBL" id="REGN01002222">
    <property type="protein sequence ID" value="RNA29463.1"/>
    <property type="molecule type" value="Genomic_DNA"/>
</dbReference>